<dbReference type="CDD" id="cd17535">
    <property type="entry name" value="REC_NarL-like"/>
    <property type="match status" value="1"/>
</dbReference>
<dbReference type="InterPro" id="IPR011006">
    <property type="entry name" value="CheY-like_superfamily"/>
</dbReference>
<dbReference type="InterPro" id="IPR016032">
    <property type="entry name" value="Sig_transdc_resp-reg_C-effctor"/>
</dbReference>
<keyword evidence="2" id="KW-0805">Transcription regulation</keyword>
<accession>A0ABR8YJY0</accession>
<keyword evidence="9" id="KW-1185">Reference proteome</keyword>
<evidence type="ECO:0000256" key="5">
    <source>
        <dbReference type="PROSITE-ProRule" id="PRU00169"/>
    </source>
</evidence>
<name>A0ABR8YJY0_9MICC</name>
<dbReference type="CDD" id="cd06170">
    <property type="entry name" value="LuxR_C_like"/>
    <property type="match status" value="1"/>
</dbReference>
<dbReference type="SMART" id="SM00421">
    <property type="entry name" value="HTH_LUXR"/>
    <property type="match status" value="1"/>
</dbReference>
<dbReference type="SUPFAM" id="SSF46894">
    <property type="entry name" value="C-terminal effector domain of the bipartite response regulators"/>
    <property type="match status" value="1"/>
</dbReference>
<feature type="modified residue" description="4-aspartylphosphate" evidence="5">
    <location>
        <position position="71"/>
    </location>
</feature>
<keyword evidence="1 5" id="KW-0597">Phosphoprotein</keyword>
<dbReference type="Gene3D" id="3.40.50.2300">
    <property type="match status" value="1"/>
</dbReference>
<comment type="caution">
    <text evidence="8">The sequence shown here is derived from an EMBL/GenBank/DDBJ whole genome shotgun (WGS) entry which is preliminary data.</text>
</comment>
<evidence type="ECO:0000256" key="3">
    <source>
        <dbReference type="ARBA" id="ARBA00023125"/>
    </source>
</evidence>
<sequence>MTATLSPQPAGPEAGQEPIRVALVDDQQLVRGGFKMLINSQPDLLVVAEAGNGVEAVRVLSSVRADVVLMDVRMPGMDGIEATARILERAAAQPEAEAGIRVVVLTTFDLDEYVLSAIRAGASGFLLKDAPPEELLDAIRTVHRGDAVIAPSTTRRLLDHVAPLLREPTPEVSRHAASVDTLTPREREVFTLIAGGLSNPEIAARLFLSEATVKTHVGHILAKLGARDRVQAVVIAYETGIVAP</sequence>
<evidence type="ECO:0000313" key="9">
    <source>
        <dbReference type="Proteomes" id="UP000652763"/>
    </source>
</evidence>
<dbReference type="SUPFAM" id="SSF52172">
    <property type="entry name" value="CheY-like"/>
    <property type="match status" value="1"/>
</dbReference>
<dbReference type="Proteomes" id="UP000652763">
    <property type="component" value="Unassembled WGS sequence"/>
</dbReference>
<evidence type="ECO:0000256" key="1">
    <source>
        <dbReference type="ARBA" id="ARBA00022553"/>
    </source>
</evidence>
<dbReference type="PROSITE" id="PS00622">
    <property type="entry name" value="HTH_LUXR_1"/>
    <property type="match status" value="1"/>
</dbReference>
<dbReference type="InterPro" id="IPR058245">
    <property type="entry name" value="NreC/VraR/RcsB-like_REC"/>
</dbReference>
<dbReference type="InterPro" id="IPR001789">
    <property type="entry name" value="Sig_transdc_resp-reg_receiver"/>
</dbReference>
<dbReference type="PROSITE" id="PS50110">
    <property type="entry name" value="RESPONSE_REGULATORY"/>
    <property type="match status" value="1"/>
</dbReference>
<reference evidence="8 9" key="1">
    <citation type="submission" date="2020-08" db="EMBL/GenBank/DDBJ databases">
        <title>A Genomic Blueprint of the Chicken Gut Microbiome.</title>
        <authorList>
            <person name="Gilroy R."/>
            <person name="Ravi A."/>
            <person name="Getino M."/>
            <person name="Pursley I."/>
            <person name="Horton D.L."/>
            <person name="Alikhan N.-F."/>
            <person name="Baker D."/>
            <person name="Gharbi K."/>
            <person name="Hall N."/>
            <person name="Watson M."/>
            <person name="Adriaenssens E.M."/>
            <person name="Foster-Nyarko E."/>
            <person name="Jarju S."/>
            <person name="Secka A."/>
            <person name="Antonio M."/>
            <person name="Oren A."/>
            <person name="Chaudhuri R."/>
            <person name="La Ragione R.M."/>
            <person name="Hildebrand F."/>
            <person name="Pallen M.J."/>
        </authorList>
    </citation>
    <scope>NUCLEOTIDE SEQUENCE [LARGE SCALE GENOMIC DNA]</scope>
    <source>
        <strain evidence="8 9">Sa2BUA2</strain>
    </source>
</reference>
<evidence type="ECO:0000256" key="4">
    <source>
        <dbReference type="ARBA" id="ARBA00023163"/>
    </source>
</evidence>
<dbReference type="RefSeq" id="WP_191747236.1">
    <property type="nucleotide sequence ID" value="NZ_JACSQC010000004.1"/>
</dbReference>
<keyword evidence="4" id="KW-0804">Transcription</keyword>
<proteinExistence type="predicted"/>
<dbReference type="SMART" id="SM00448">
    <property type="entry name" value="REC"/>
    <property type="match status" value="1"/>
</dbReference>
<dbReference type="Pfam" id="PF00072">
    <property type="entry name" value="Response_reg"/>
    <property type="match status" value="1"/>
</dbReference>
<dbReference type="PRINTS" id="PR00038">
    <property type="entry name" value="HTHLUXR"/>
</dbReference>
<feature type="domain" description="Response regulatory" evidence="7">
    <location>
        <begin position="20"/>
        <end position="143"/>
    </location>
</feature>
<dbReference type="InterPro" id="IPR039420">
    <property type="entry name" value="WalR-like"/>
</dbReference>
<evidence type="ECO:0000256" key="2">
    <source>
        <dbReference type="ARBA" id="ARBA00023015"/>
    </source>
</evidence>
<evidence type="ECO:0000313" key="8">
    <source>
        <dbReference type="EMBL" id="MBD8044363.1"/>
    </source>
</evidence>
<gene>
    <name evidence="8" type="ORF">H9638_11160</name>
</gene>
<dbReference type="PROSITE" id="PS50043">
    <property type="entry name" value="HTH_LUXR_2"/>
    <property type="match status" value="1"/>
</dbReference>
<dbReference type="InterPro" id="IPR000792">
    <property type="entry name" value="Tscrpt_reg_LuxR_C"/>
</dbReference>
<protein>
    <submittedName>
        <fullName evidence="8">Response regulator transcription factor</fullName>
    </submittedName>
</protein>
<organism evidence="8 9">
    <name type="scientific">Arthrobacter pullicola</name>
    <dbReference type="NCBI Taxonomy" id="2762224"/>
    <lineage>
        <taxon>Bacteria</taxon>
        <taxon>Bacillati</taxon>
        <taxon>Actinomycetota</taxon>
        <taxon>Actinomycetes</taxon>
        <taxon>Micrococcales</taxon>
        <taxon>Micrococcaceae</taxon>
        <taxon>Arthrobacter</taxon>
    </lineage>
</organism>
<dbReference type="Pfam" id="PF00196">
    <property type="entry name" value="GerE"/>
    <property type="match status" value="1"/>
</dbReference>
<evidence type="ECO:0000259" key="6">
    <source>
        <dbReference type="PROSITE" id="PS50043"/>
    </source>
</evidence>
<keyword evidence="3" id="KW-0238">DNA-binding</keyword>
<dbReference type="PANTHER" id="PTHR43214:SF24">
    <property type="entry name" value="TRANSCRIPTIONAL REGULATORY PROTEIN NARL-RELATED"/>
    <property type="match status" value="1"/>
</dbReference>
<evidence type="ECO:0000259" key="7">
    <source>
        <dbReference type="PROSITE" id="PS50110"/>
    </source>
</evidence>
<feature type="domain" description="HTH luxR-type" evidence="6">
    <location>
        <begin position="175"/>
        <end position="240"/>
    </location>
</feature>
<dbReference type="PANTHER" id="PTHR43214">
    <property type="entry name" value="TWO-COMPONENT RESPONSE REGULATOR"/>
    <property type="match status" value="1"/>
</dbReference>
<dbReference type="EMBL" id="JACSQC010000004">
    <property type="protein sequence ID" value="MBD8044363.1"/>
    <property type="molecule type" value="Genomic_DNA"/>
</dbReference>